<dbReference type="InterPro" id="IPR017946">
    <property type="entry name" value="PLC-like_Pdiesterase_TIM-brl"/>
</dbReference>
<dbReference type="InterPro" id="IPR030395">
    <property type="entry name" value="GP_PDE_dom"/>
</dbReference>
<protein>
    <submittedName>
        <fullName evidence="2">Glycerophosphoryl diester phosphodiesterase</fullName>
    </submittedName>
</protein>
<organism evidence="2 3">
    <name type="scientific">Amphritea atlantica</name>
    <dbReference type="NCBI Taxonomy" id="355243"/>
    <lineage>
        <taxon>Bacteria</taxon>
        <taxon>Pseudomonadati</taxon>
        <taxon>Pseudomonadota</taxon>
        <taxon>Gammaproteobacteria</taxon>
        <taxon>Oceanospirillales</taxon>
        <taxon>Oceanospirillaceae</taxon>
        <taxon>Amphritea</taxon>
    </lineage>
</organism>
<evidence type="ECO:0000313" key="2">
    <source>
        <dbReference type="EMBL" id="SEQ11908.1"/>
    </source>
</evidence>
<dbReference type="SUPFAM" id="SSF51695">
    <property type="entry name" value="PLC-like phosphodiesterases"/>
    <property type="match status" value="1"/>
</dbReference>
<dbReference type="Gene3D" id="3.20.20.190">
    <property type="entry name" value="Phosphatidylinositol (PI) phosphodiesterase"/>
    <property type="match status" value="1"/>
</dbReference>
<dbReference type="PROSITE" id="PS51704">
    <property type="entry name" value="GP_PDE"/>
    <property type="match status" value="1"/>
</dbReference>
<dbReference type="STRING" id="355243.SAMN03080615_00509"/>
<dbReference type="GO" id="GO:0006629">
    <property type="term" value="P:lipid metabolic process"/>
    <property type="evidence" value="ECO:0007669"/>
    <property type="project" value="InterPro"/>
</dbReference>
<keyword evidence="3" id="KW-1185">Reference proteome</keyword>
<dbReference type="AlphaFoldDB" id="A0A1H9DGQ1"/>
<reference evidence="3" key="1">
    <citation type="submission" date="2016-10" db="EMBL/GenBank/DDBJ databases">
        <authorList>
            <person name="Varghese N."/>
            <person name="Submissions S."/>
        </authorList>
    </citation>
    <scope>NUCLEOTIDE SEQUENCE [LARGE SCALE GENOMIC DNA]</scope>
    <source>
        <strain evidence="3">DSM 18887</strain>
    </source>
</reference>
<dbReference type="PANTHER" id="PTHR46211">
    <property type="entry name" value="GLYCEROPHOSPHORYL DIESTER PHOSPHODIESTERASE"/>
    <property type="match status" value="1"/>
</dbReference>
<dbReference type="Proteomes" id="UP000198749">
    <property type="component" value="Unassembled WGS sequence"/>
</dbReference>
<dbReference type="EMBL" id="FOGB01000001">
    <property type="protein sequence ID" value="SEQ11908.1"/>
    <property type="molecule type" value="Genomic_DNA"/>
</dbReference>
<accession>A0A1H9DGQ1</accession>
<feature type="domain" description="GP-PDE" evidence="1">
    <location>
        <begin position="35"/>
        <end position="275"/>
    </location>
</feature>
<evidence type="ECO:0000259" key="1">
    <source>
        <dbReference type="PROSITE" id="PS51704"/>
    </source>
</evidence>
<dbReference type="PROSITE" id="PS50007">
    <property type="entry name" value="PIPLC_X_DOMAIN"/>
    <property type="match status" value="1"/>
</dbReference>
<name>A0A1H9DGQ1_9GAMM</name>
<sequence>MSNPSDNPDNTPISPVDETVTYLSAQGGPEAPQADRLVAHRGYASRYPENSLLAIERALAAGAKFVEVDLQLTADLEPVLYHDRDMARLSGTDNKIQLLTYDELDRYSLHNPVAFSDRFEDEPISHLQHLVNLMLHYPEVTFFVEFKRVAIETFGVEVCVERALPLLELVRSQVVLISYSRSLVDRVLEDNWRAGWVSDQFPASGWWQGFIRPPHYLLLDYTCLRKVDLATEKRSWPGIRVVLYEVADAELARTLFARGADLIETFSISPMRKALGQNPLSFE</sequence>
<dbReference type="PANTHER" id="PTHR46211:SF1">
    <property type="entry name" value="GLYCEROPHOSPHODIESTER PHOSPHODIESTERASE, CYTOPLASMIC"/>
    <property type="match status" value="1"/>
</dbReference>
<dbReference type="Pfam" id="PF03009">
    <property type="entry name" value="GDPD"/>
    <property type="match status" value="1"/>
</dbReference>
<evidence type="ECO:0000313" key="3">
    <source>
        <dbReference type="Proteomes" id="UP000198749"/>
    </source>
</evidence>
<gene>
    <name evidence="2" type="ORF">SAMN03080615_00509</name>
</gene>
<dbReference type="RefSeq" id="WP_175483416.1">
    <property type="nucleotide sequence ID" value="NZ_AP025284.1"/>
</dbReference>
<proteinExistence type="predicted"/>
<dbReference type="GO" id="GO:0008081">
    <property type="term" value="F:phosphoric diester hydrolase activity"/>
    <property type="evidence" value="ECO:0007669"/>
    <property type="project" value="InterPro"/>
</dbReference>